<evidence type="ECO:0000256" key="7">
    <source>
        <dbReference type="ARBA" id="ARBA00022989"/>
    </source>
</evidence>
<dbReference type="InterPro" id="IPR057349">
    <property type="entry name" value="C2_Mug190_3rd"/>
</dbReference>
<keyword evidence="10" id="KW-0472">Membrane</keyword>
<dbReference type="Pfam" id="PF00168">
    <property type="entry name" value="C2"/>
    <property type="match status" value="2"/>
</dbReference>
<feature type="compositionally biased region" description="Polar residues" evidence="11">
    <location>
        <begin position="1"/>
        <end position="17"/>
    </location>
</feature>
<protein>
    <recommendedName>
        <fullName evidence="16">C2 domain-containing protein</fullName>
    </recommendedName>
</protein>
<evidence type="ECO:0000256" key="11">
    <source>
        <dbReference type="SAM" id="MobiDB-lite"/>
    </source>
</evidence>
<dbReference type="CDD" id="cd04041">
    <property type="entry name" value="C2A_fungal"/>
    <property type="match status" value="1"/>
</dbReference>
<evidence type="ECO:0000313" key="14">
    <source>
        <dbReference type="EMBL" id="CUS10377.1"/>
    </source>
</evidence>
<dbReference type="PANTHER" id="PTHR47348">
    <property type="entry name" value="MEIOTICALLY UP-REGULATED GENE 190 PROTEIN"/>
    <property type="match status" value="1"/>
</dbReference>
<keyword evidence="8" id="KW-0445">Lipid transport</keyword>
<evidence type="ECO:0000256" key="6">
    <source>
        <dbReference type="ARBA" id="ARBA00022824"/>
    </source>
</evidence>
<proteinExistence type="predicted"/>
<organism evidence="14 15">
    <name type="scientific">Tuber aestivum</name>
    <name type="common">summer truffle</name>
    <dbReference type="NCBI Taxonomy" id="59557"/>
    <lineage>
        <taxon>Eukaryota</taxon>
        <taxon>Fungi</taxon>
        <taxon>Dikarya</taxon>
        <taxon>Ascomycota</taxon>
        <taxon>Pezizomycotina</taxon>
        <taxon>Pezizomycetes</taxon>
        <taxon>Pezizales</taxon>
        <taxon>Tuberaceae</taxon>
        <taxon>Tuber</taxon>
    </lineage>
</organism>
<dbReference type="SUPFAM" id="SSF49562">
    <property type="entry name" value="C2 domain (Calcium/lipid-binding domain, CaLB)"/>
    <property type="match status" value="2"/>
</dbReference>
<feature type="compositionally biased region" description="Basic and acidic residues" evidence="11">
    <location>
        <begin position="34"/>
        <end position="46"/>
    </location>
</feature>
<dbReference type="PROSITE" id="PS51847">
    <property type="entry name" value="SMP"/>
    <property type="match status" value="1"/>
</dbReference>
<dbReference type="PANTHER" id="PTHR47348:SF3">
    <property type="entry name" value="MEIOTICALLY UP-REGULATED GENE 190 PROTEIN"/>
    <property type="match status" value="1"/>
</dbReference>
<keyword evidence="7" id="KW-1133">Transmembrane helix</keyword>
<dbReference type="CDD" id="cd04052">
    <property type="entry name" value="C2B_Tricalbin-like"/>
    <property type="match status" value="1"/>
</dbReference>
<sequence length="1044" mass="115307">MDCSSRPASSPSLQTDRSSAEGLDSLRKRSATSFERRNVDRPKADPRFYSGRNPVPRIDSLWDIYPHRQASPDNQLEEERRRRIEEHSILVSDPITGEDIKICDAKYAPPIEIPRTAPDAYPPTLWSQFMEEVAPFRSFTVKYMAFIASVFVLLNGVLRLPYSVSIFIAIGSAVSWWRRVEGLWADVVFYEQSDRGNQRMNSPGLEGSETVEWLNGTISKLWPQINADLFSTVVDLIEDVMQASLPPVVNQVKITSVGQGATPIRILSMRWLNEGGAGGANERLGEQEEVGEWASLEVAFAYRASPSSSDAASKAKNASLLIHLTLGVKGVLGTPIPVWVELRGCTGTCRLKLQTIPDPPFIKLATFTLLGMPKIEIAAVPLNQRFLNVMNLPLISDFMNSAIRAAAKSYVAPSNYTFDVSKILTGDDIKKDTNAIGVLVVHIHSAEAVKAADLNGKSDCYVTLSYSKFAKPLWSTRIIFGDLSPVWDETAVVLVNADEVKANEMLSVELWDSDRFTADDMVGRTDVDVTDLVRNRGKVYERRDSLRGFERGRTVPGHLIWSVAFHGKAELSGNTGTDGTDERLPDDMKSHPDFSSSPDSKPMARDCRATHVPPAPFLPSGILSVQIHNIVALESHTVSGTKSHSNPHLRKEQTQAVEEEESSNLPSAYCSIILDYQKIYKTRVKPMTSKPFFNAGTERFVRDYRESTVLVVVEDSRNRESDPILGAVELKLDKVFQNSSVISRYYPIQGGVGYGKIRISLLFRSIDISLPKQMLGADIGSVEVVSRFISAQDITDGQVAGAGCLTFRTSLSKRDAHQAVAISATPGWSLEDKRFRLSVRHRYSVPCILYFIRDSVVRRGKCLAVALLWLKDIPDDEETTVRLGVYQPEDIDRFVQNCGSALGAGRCVGSVVLTVRFRRGLTPAHRKLDGMDDICRAVKCVGHHHVHDDASSASSGSSGNSSGEDTGSGEEASEGRNTIGGIKRRLSRKKESIGELHRRERGAMQWKGARTLAWVGRGVVGKGRDLKGKFAMEPRRPGVETEVS</sequence>
<feature type="compositionally biased region" description="Low complexity" evidence="11">
    <location>
        <begin position="951"/>
        <end position="965"/>
    </location>
</feature>
<dbReference type="GO" id="GO:0005789">
    <property type="term" value="C:endoplasmic reticulum membrane"/>
    <property type="evidence" value="ECO:0007669"/>
    <property type="project" value="UniProtKB-SubCell"/>
</dbReference>
<dbReference type="SMART" id="SM00239">
    <property type="entry name" value="C2"/>
    <property type="match status" value="2"/>
</dbReference>
<dbReference type="CDD" id="cd21676">
    <property type="entry name" value="SMP_Mug190"/>
    <property type="match status" value="1"/>
</dbReference>
<reference evidence="14" key="1">
    <citation type="submission" date="2015-10" db="EMBL/GenBank/DDBJ databases">
        <authorList>
            <person name="Regsiter A."/>
            <person name="william w."/>
        </authorList>
    </citation>
    <scope>NUCLEOTIDE SEQUENCE</scope>
    <source>
        <strain evidence="14">Montdore</strain>
    </source>
</reference>
<keyword evidence="5" id="KW-0677">Repeat</keyword>
<dbReference type="AlphaFoldDB" id="A0A292PV84"/>
<evidence type="ECO:0000256" key="1">
    <source>
        <dbReference type="ARBA" id="ARBA00004586"/>
    </source>
</evidence>
<dbReference type="GO" id="GO:0061817">
    <property type="term" value="P:endoplasmic reticulum-plasma membrane tethering"/>
    <property type="evidence" value="ECO:0007669"/>
    <property type="project" value="InterPro"/>
</dbReference>
<evidence type="ECO:0000313" key="15">
    <source>
        <dbReference type="Proteomes" id="UP001412239"/>
    </source>
</evidence>
<dbReference type="InterPro" id="IPR037765">
    <property type="entry name" value="C2B_Tricalbin"/>
</dbReference>
<keyword evidence="4" id="KW-0812">Transmembrane</keyword>
<evidence type="ECO:0000259" key="13">
    <source>
        <dbReference type="PROSITE" id="PS51847"/>
    </source>
</evidence>
<feature type="region of interest" description="Disordered" evidence="11">
    <location>
        <begin position="947"/>
        <end position="997"/>
    </location>
</feature>
<feature type="region of interest" description="Disordered" evidence="11">
    <location>
        <begin position="1"/>
        <end position="52"/>
    </location>
</feature>
<dbReference type="InterPro" id="IPR035892">
    <property type="entry name" value="C2_domain_sf"/>
</dbReference>
<dbReference type="Proteomes" id="UP001412239">
    <property type="component" value="Unassembled WGS sequence"/>
</dbReference>
<dbReference type="InterPro" id="IPR031468">
    <property type="entry name" value="SMP_LBD"/>
</dbReference>
<keyword evidence="15" id="KW-1185">Reference proteome</keyword>
<dbReference type="Pfam" id="PF25669">
    <property type="entry name" value="SMP_MUG190-like"/>
    <property type="match status" value="1"/>
</dbReference>
<accession>A0A292PV84</accession>
<dbReference type="GO" id="GO:0008289">
    <property type="term" value="F:lipid binding"/>
    <property type="evidence" value="ECO:0007669"/>
    <property type="project" value="UniProtKB-KW"/>
</dbReference>
<name>A0A292PV84_9PEZI</name>
<evidence type="ECO:0000256" key="2">
    <source>
        <dbReference type="ARBA" id="ARBA00022448"/>
    </source>
</evidence>
<evidence type="ECO:0000256" key="5">
    <source>
        <dbReference type="ARBA" id="ARBA00022737"/>
    </source>
</evidence>
<feature type="domain" description="SMP-LTD" evidence="13">
    <location>
        <begin position="207"/>
        <end position="421"/>
    </location>
</feature>
<keyword evidence="3" id="KW-0597">Phosphoprotein</keyword>
<dbReference type="EMBL" id="LN891049">
    <property type="protein sequence ID" value="CUS10377.1"/>
    <property type="molecule type" value="Genomic_DNA"/>
</dbReference>
<keyword evidence="2" id="KW-0813">Transport</keyword>
<evidence type="ECO:0008006" key="16">
    <source>
        <dbReference type="Google" id="ProtNLM"/>
    </source>
</evidence>
<feature type="domain" description="C2" evidence="12">
    <location>
        <begin position="419"/>
        <end position="543"/>
    </location>
</feature>
<keyword evidence="6" id="KW-0256">Endoplasmic reticulum</keyword>
<evidence type="ECO:0000256" key="8">
    <source>
        <dbReference type="ARBA" id="ARBA00023055"/>
    </source>
</evidence>
<dbReference type="PROSITE" id="PS50004">
    <property type="entry name" value="C2"/>
    <property type="match status" value="2"/>
</dbReference>
<dbReference type="Gene3D" id="2.60.40.150">
    <property type="entry name" value="C2 domain"/>
    <property type="match status" value="2"/>
</dbReference>
<feature type="domain" description="C2" evidence="12">
    <location>
        <begin position="602"/>
        <end position="746"/>
    </location>
</feature>
<evidence type="ECO:0000256" key="10">
    <source>
        <dbReference type="ARBA" id="ARBA00023136"/>
    </source>
</evidence>
<evidence type="ECO:0000256" key="3">
    <source>
        <dbReference type="ARBA" id="ARBA00022553"/>
    </source>
</evidence>
<evidence type="ECO:0000256" key="9">
    <source>
        <dbReference type="ARBA" id="ARBA00023121"/>
    </source>
</evidence>
<dbReference type="GO" id="GO:0006869">
    <property type="term" value="P:lipid transport"/>
    <property type="evidence" value="ECO:0007669"/>
    <property type="project" value="UniProtKB-KW"/>
</dbReference>
<comment type="subcellular location">
    <subcellularLocation>
        <location evidence="1">Endoplasmic reticulum membrane</location>
    </subcellularLocation>
</comment>
<evidence type="ECO:0000256" key="4">
    <source>
        <dbReference type="ARBA" id="ARBA00022692"/>
    </source>
</evidence>
<keyword evidence="9" id="KW-0446">Lipid-binding</keyword>
<dbReference type="InterPro" id="IPR000008">
    <property type="entry name" value="C2_dom"/>
</dbReference>
<evidence type="ECO:0000259" key="12">
    <source>
        <dbReference type="PROSITE" id="PS50004"/>
    </source>
</evidence>
<feature type="region of interest" description="Disordered" evidence="11">
    <location>
        <begin position="571"/>
        <end position="606"/>
    </location>
</feature>
<dbReference type="InterPro" id="IPR037767">
    <property type="entry name" value="C2A_Mug190-like"/>
</dbReference>
<dbReference type="Pfam" id="PF25331">
    <property type="entry name" value="C2_Mug190_3rd"/>
    <property type="match status" value="1"/>
</dbReference>
<gene>
    <name evidence="14" type="ORF">GSTUAT00005559001</name>
</gene>
<feature type="compositionally biased region" description="Basic and acidic residues" evidence="11">
    <location>
        <begin position="580"/>
        <end position="592"/>
    </location>
</feature>
<feature type="region of interest" description="Disordered" evidence="11">
    <location>
        <begin position="638"/>
        <end position="661"/>
    </location>
</feature>